<gene>
    <name evidence="1" type="ORF">METZ01_LOCUS134153</name>
</gene>
<sequence>MPTSDFGNNRIYWACEAVLIKARQTTTTGGTVAPEDGTLLKGVQSIGIDSALERTPYSDLGRFQKEYGSYGKQIFTITIERVIDGGSGSFFYYPAAFTDYEDSHLLATANLGVDGFSNSLRNYDITIIYSSEDDDYVGEAGTKVSQTTYRCCLLTEAGYSIPVSGPIRESLTFTTSIATHNDNTTLSDYTFGYPHSANLLKRHHVDTTNSVFPTEVERTFYLATSKDSVPIYGLQSIDIGMSLDYNDLFDEGEFGGARGDRAQQNQMKQIALPVGVTAAFTGVVRDQYYGQTAWQWELTDQNFGATDGGEGGDISKYKVDREINIVAKVGSRYFQWMLGKKNYLTSINYSGGDSGGGNVEATLSYQNEHSDFITYQNNTSQKANPTPTDNVIY</sequence>
<organism evidence="1">
    <name type="scientific">marine metagenome</name>
    <dbReference type="NCBI Taxonomy" id="408172"/>
    <lineage>
        <taxon>unclassified sequences</taxon>
        <taxon>metagenomes</taxon>
        <taxon>ecological metagenomes</taxon>
    </lineage>
</organism>
<dbReference type="EMBL" id="UINC01019224">
    <property type="protein sequence ID" value="SVA81299.1"/>
    <property type="molecule type" value="Genomic_DNA"/>
</dbReference>
<dbReference type="AlphaFoldDB" id="A0A381YWG7"/>
<accession>A0A381YWG7</accession>
<name>A0A381YWG7_9ZZZZ</name>
<proteinExistence type="predicted"/>
<protein>
    <submittedName>
        <fullName evidence="1">Uncharacterized protein</fullName>
    </submittedName>
</protein>
<reference evidence="1" key="1">
    <citation type="submission" date="2018-05" db="EMBL/GenBank/DDBJ databases">
        <authorList>
            <person name="Lanie J.A."/>
            <person name="Ng W.-L."/>
            <person name="Kazmierczak K.M."/>
            <person name="Andrzejewski T.M."/>
            <person name="Davidsen T.M."/>
            <person name="Wayne K.J."/>
            <person name="Tettelin H."/>
            <person name="Glass J.I."/>
            <person name="Rusch D."/>
            <person name="Podicherti R."/>
            <person name="Tsui H.-C.T."/>
            <person name="Winkler M.E."/>
        </authorList>
    </citation>
    <scope>NUCLEOTIDE SEQUENCE</scope>
</reference>
<evidence type="ECO:0000313" key="1">
    <source>
        <dbReference type="EMBL" id="SVA81299.1"/>
    </source>
</evidence>